<reference evidence="2" key="1">
    <citation type="submission" date="2020-10" db="EMBL/GenBank/DDBJ databases">
        <authorList>
            <person name="Han B."/>
            <person name="Lu T."/>
            <person name="Zhao Q."/>
            <person name="Huang X."/>
            <person name="Zhao Y."/>
        </authorList>
    </citation>
    <scope>NUCLEOTIDE SEQUENCE</scope>
</reference>
<proteinExistence type="predicted"/>
<dbReference type="PANTHER" id="PTHR33170:SF2">
    <property type="entry name" value="OS12G0531500 PROTEIN"/>
    <property type="match status" value="1"/>
</dbReference>
<sequence>MATIYWGATLRRIPDEGASSSLSSGETQGGVAFQGQLGAIGVGWGALAIRDDPLPPPNPNLLGGDWPVVGEAGCNIASSMSLARHRREKNLNKPVSSWETRQIQKQCAKLGDEIKQILFNSLEKQFELEINELDESIFTITHGVRLGRDGSRLLRRLSYKGKNILRRVLMYRGPPPPLLRSFVEVARVDGMAKREQGQRPWKRRQEDWMEEDDLLDEVVRHEQDLREGYNYDRGGFGERDFGRGDQGLRGVDLGPQAGRGFSRGQLRGEILKEGIELQEMIMAEKGHMAAECSEKHQIKLFGFGIPNSGFYSMEILDLQVKQSQAMGMVLVHQGDASEAKLNEELKLVVNDRWDFQARQMTSSEYMVVFLDKGTLETFSKIAYLELPIYKLKVKISKSSLDLATFSVLKTCWVQISNVLGVAREFMAEGNFGKSQEFKGGPSGGGKKDDKLDKRDPKDHDDPKGKKKLNKFDRMGRPGILLQICYKNALMSIQIRLLKLILNRSLDALDDEIIQQSWVSSVKKTKGKKKGGGKVGSPTSGASPRAASMMPGATRRPAAGSWKPSTSNADARITGDARKKKAAAVLDMGDE</sequence>
<name>A0A811PG23_9POAL</name>
<dbReference type="Proteomes" id="UP000604825">
    <property type="component" value="Unassembled WGS sequence"/>
</dbReference>
<protein>
    <submittedName>
        <fullName evidence="2">Uncharacterized protein</fullName>
    </submittedName>
</protein>
<keyword evidence="3" id="KW-1185">Reference proteome</keyword>
<feature type="region of interest" description="Disordered" evidence="1">
    <location>
        <begin position="433"/>
        <end position="471"/>
    </location>
</feature>
<evidence type="ECO:0000256" key="1">
    <source>
        <dbReference type="SAM" id="MobiDB-lite"/>
    </source>
</evidence>
<gene>
    <name evidence="2" type="ORF">NCGR_LOCUS26840</name>
</gene>
<dbReference type="PANTHER" id="PTHR33170">
    <property type="entry name" value="DUF4283 DOMAIN-CONTAINING PROTEIN-RELATED"/>
    <property type="match status" value="1"/>
</dbReference>
<comment type="caution">
    <text evidence="2">The sequence shown here is derived from an EMBL/GenBank/DDBJ whole genome shotgun (WGS) entry which is preliminary data.</text>
</comment>
<dbReference type="EMBL" id="CAJGYO010000006">
    <property type="protein sequence ID" value="CAD6240160.1"/>
    <property type="molecule type" value="Genomic_DNA"/>
</dbReference>
<dbReference type="OrthoDB" id="696297at2759"/>
<evidence type="ECO:0000313" key="3">
    <source>
        <dbReference type="Proteomes" id="UP000604825"/>
    </source>
</evidence>
<feature type="region of interest" description="Disordered" evidence="1">
    <location>
        <begin position="524"/>
        <end position="590"/>
    </location>
</feature>
<accession>A0A811PG23</accession>
<evidence type="ECO:0000313" key="2">
    <source>
        <dbReference type="EMBL" id="CAD6240160.1"/>
    </source>
</evidence>
<organism evidence="2 3">
    <name type="scientific">Miscanthus lutarioriparius</name>
    <dbReference type="NCBI Taxonomy" id="422564"/>
    <lineage>
        <taxon>Eukaryota</taxon>
        <taxon>Viridiplantae</taxon>
        <taxon>Streptophyta</taxon>
        <taxon>Embryophyta</taxon>
        <taxon>Tracheophyta</taxon>
        <taxon>Spermatophyta</taxon>
        <taxon>Magnoliopsida</taxon>
        <taxon>Liliopsida</taxon>
        <taxon>Poales</taxon>
        <taxon>Poaceae</taxon>
        <taxon>PACMAD clade</taxon>
        <taxon>Panicoideae</taxon>
        <taxon>Andropogonodae</taxon>
        <taxon>Andropogoneae</taxon>
        <taxon>Saccharinae</taxon>
        <taxon>Miscanthus</taxon>
    </lineage>
</organism>
<dbReference type="AlphaFoldDB" id="A0A811PG23"/>
<feature type="compositionally biased region" description="Basic and acidic residues" evidence="1">
    <location>
        <begin position="445"/>
        <end position="471"/>
    </location>
</feature>